<evidence type="ECO:0000256" key="2">
    <source>
        <dbReference type="ARBA" id="ARBA00010446"/>
    </source>
</evidence>
<dbReference type="EMBL" id="KN827991">
    <property type="protein sequence ID" value="KIK75602.1"/>
    <property type="molecule type" value="Genomic_DNA"/>
</dbReference>
<dbReference type="OrthoDB" id="4225815at2759"/>
<keyword evidence="6" id="KW-0732">Signal</keyword>
<keyword evidence="5 6" id="KW-1015">Disulfide bond</keyword>
<keyword evidence="3 6" id="KW-0134">Cell wall</keyword>
<evidence type="ECO:0000256" key="4">
    <source>
        <dbReference type="ARBA" id="ARBA00022525"/>
    </source>
</evidence>
<protein>
    <recommendedName>
        <fullName evidence="6">Hydrophobin</fullName>
    </recommendedName>
</protein>
<dbReference type="HOGENOM" id="CLU_1482459_0_0_1"/>
<name>A0A0D0BW98_9AGAM</name>
<dbReference type="GO" id="GO:0005199">
    <property type="term" value="F:structural constituent of cell wall"/>
    <property type="evidence" value="ECO:0007669"/>
    <property type="project" value="InterPro"/>
</dbReference>
<dbReference type="InParanoid" id="A0A0D0BW98"/>
<dbReference type="Proteomes" id="UP000054538">
    <property type="component" value="Unassembled WGS sequence"/>
</dbReference>
<evidence type="ECO:0000256" key="5">
    <source>
        <dbReference type="ARBA" id="ARBA00023157"/>
    </source>
</evidence>
<accession>A0A0D0BW98</accession>
<dbReference type="SMART" id="SM00075">
    <property type="entry name" value="HYDRO"/>
    <property type="match status" value="1"/>
</dbReference>
<sequence length="182" mass="19718">MMLAGIHAFLAIILAAVTSARIERHVRRDTNSQCNTGNVQCCNSLSNATNFADILDRLGSAYDPADNVGVDCTPIDVMGGGESAGCQQQPLCCRNNTYVSLVESYSLYNSSSAWFRAVPSTLDVPHSISTKSSLLCGGFLLEEKSVGFLGFPTYYRWCSWQCRSFTSCPKYVFLVNGPAVGT</sequence>
<dbReference type="GO" id="GO:0009277">
    <property type="term" value="C:fungal-type cell wall"/>
    <property type="evidence" value="ECO:0007669"/>
    <property type="project" value="InterPro"/>
</dbReference>
<organism evidence="7 8">
    <name type="scientific">Paxillus rubicundulus Ve08.2h10</name>
    <dbReference type="NCBI Taxonomy" id="930991"/>
    <lineage>
        <taxon>Eukaryota</taxon>
        <taxon>Fungi</taxon>
        <taxon>Dikarya</taxon>
        <taxon>Basidiomycota</taxon>
        <taxon>Agaricomycotina</taxon>
        <taxon>Agaricomycetes</taxon>
        <taxon>Agaricomycetidae</taxon>
        <taxon>Boletales</taxon>
        <taxon>Paxilineae</taxon>
        <taxon>Paxillaceae</taxon>
        <taxon>Paxillus</taxon>
    </lineage>
</organism>
<dbReference type="AlphaFoldDB" id="A0A0D0BW98"/>
<evidence type="ECO:0000313" key="7">
    <source>
        <dbReference type="EMBL" id="KIK75602.1"/>
    </source>
</evidence>
<reference evidence="8" key="2">
    <citation type="submission" date="2015-01" db="EMBL/GenBank/DDBJ databases">
        <title>Evolutionary Origins and Diversification of the Mycorrhizal Mutualists.</title>
        <authorList>
            <consortium name="DOE Joint Genome Institute"/>
            <consortium name="Mycorrhizal Genomics Consortium"/>
            <person name="Kohler A."/>
            <person name="Kuo A."/>
            <person name="Nagy L.G."/>
            <person name="Floudas D."/>
            <person name="Copeland A."/>
            <person name="Barry K.W."/>
            <person name="Cichocki N."/>
            <person name="Veneault-Fourrey C."/>
            <person name="LaButti K."/>
            <person name="Lindquist E.A."/>
            <person name="Lipzen A."/>
            <person name="Lundell T."/>
            <person name="Morin E."/>
            <person name="Murat C."/>
            <person name="Riley R."/>
            <person name="Ohm R."/>
            <person name="Sun H."/>
            <person name="Tunlid A."/>
            <person name="Henrissat B."/>
            <person name="Grigoriev I.V."/>
            <person name="Hibbett D.S."/>
            <person name="Martin F."/>
        </authorList>
    </citation>
    <scope>NUCLEOTIDE SEQUENCE [LARGE SCALE GENOMIC DNA]</scope>
    <source>
        <strain evidence="8">Ve08.2h10</strain>
    </source>
</reference>
<gene>
    <name evidence="7" type="ORF">PAXRUDRAFT_481526</name>
</gene>
<feature type="chain" id="PRO_5013984975" description="Hydrophobin" evidence="6">
    <location>
        <begin position="20"/>
        <end position="182"/>
    </location>
</feature>
<evidence type="ECO:0000256" key="3">
    <source>
        <dbReference type="ARBA" id="ARBA00022512"/>
    </source>
</evidence>
<dbReference type="CDD" id="cd23507">
    <property type="entry name" value="hydrophobin_I"/>
    <property type="match status" value="1"/>
</dbReference>
<keyword evidence="4 6" id="KW-0964">Secreted</keyword>
<evidence type="ECO:0000256" key="6">
    <source>
        <dbReference type="RuleBase" id="RU365009"/>
    </source>
</evidence>
<evidence type="ECO:0000256" key="1">
    <source>
        <dbReference type="ARBA" id="ARBA00004191"/>
    </source>
</evidence>
<evidence type="ECO:0000313" key="8">
    <source>
        <dbReference type="Proteomes" id="UP000054538"/>
    </source>
</evidence>
<dbReference type="STRING" id="930991.A0A0D0BW98"/>
<comment type="subcellular location">
    <subcellularLocation>
        <location evidence="1 6">Secreted</location>
        <location evidence="1 6">Cell wall</location>
    </subcellularLocation>
</comment>
<dbReference type="InterPro" id="IPR001338">
    <property type="entry name" value="Class_I_Hydrophobin"/>
</dbReference>
<comment type="similarity">
    <text evidence="2 6">Belongs to the fungal hydrophobin family.</text>
</comment>
<dbReference type="Pfam" id="PF01185">
    <property type="entry name" value="Hydrophobin"/>
    <property type="match status" value="1"/>
</dbReference>
<feature type="signal peptide" evidence="6">
    <location>
        <begin position="1"/>
        <end position="19"/>
    </location>
</feature>
<reference evidence="7 8" key="1">
    <citation type="submission" date="2014-04" db="EMBL/GenBank/DDBJ databases">
        <authorList>
            <consortium name="DOE Joint Genome Institute"/>
            <person name="Kuo A."/>
            <person name="Kohler A."/>
            <person name="Jargeat P."/>
            <person name="Nagy L.G."/>
            <person name="Floudas D."/>
            <person name="Copeland A."/>
            <person name="Barry K.W."/>
            <person name="Cichocki N."/>
            <person name="Veneault-Fourrey C."/>
            <person name="LaButti K."/>
            <person name="Lindquist E.A."/>
            <person name="Lipzen A."/>
            <person name="Lundell T."/>
            <person name="Morin E."/>
            <person name="Murat C."/>
            <person name="Sun H."/>
            <person name="Tunlid A."/>
            <person name="Henrissat B."/>
            <person name="Grigoriev I.V."/>
            <person name="Hibbett D.S."/>
            <person name="Martin F."/>
            <person name="Nordberg H.P."/>
            <person name="Cantor M.N."/>
            <person name="Hua S.X."/>
        </authorList>
    </citation>
    <scope>NUCLEOTIDE SEQUENCE [LARGE SCALE GENOMIC DNA]</scope>
    <source>
        <strain evidence="7 8">Ve08.2h10</strain>
    </source>
</reference>
<proteinExistence type="inferred from homology"/>
<keyword evidence="8" id="KW-1185">Reference proteome</keyword>